<organism evidence="11 12">
    <name type="scientific">Tautonia sociabilis</name>
    <dbReference type="NCBI Taxonomy" id="2080755"/>
    <lineage>
        <taxon>Bacteria</taxon>
        <taxon>Pseudomonadati</taxon>
        <taxon>Planctomycetota</taxon>
        <taxon>Planctomycetia</taxon>
        <taxon>Isosphaerales</taxon>
        <taxon>Isosphaeraceae</taxon>
        <taxon>Tautonia</taxon>
    </lineage>
</organism>
<dbReference type="EC" id="2.7.11.1" evidence="1"/>
<feature type="region of interest" description="Disordered" evidence="8">
    <location>
        <begin position="45"/>
        <end position="81"/>
    </location>
</feature>
<dbReference type="GO" id="GO:0004674">
    <property type="term" value="F:protein serine/threonine kinase activity"/>
    <property type="evidence" value="ECO:0007669"/>
    <property type="project" value="UniProtKB-KW"/>
</dbReference>
<feature type="compositionally biased region" description="Low complexity" evidence="8">
    <location>
        <begin position="357"/>
        <end position="380"/>
    </location>
</feature>
<dbReference type="InterPro" id="IPR008271">
    <property type="entry name" value="Ser/Thr_kinase_AS"/>
</dbReference>
<evidence type="ECO:0000256" key="2">
    <source>
        <dbReference type="ARBA" id="ARBA00022527"/>
    </source>
</evidence>
<evidence type="ECO:0000256" key="3">
    <source>
        <dbReference type="ARBA" id="ARBA00022679"/>
    </source>
</evidence>
<dbReference type="Proteomes" id="UP000280296">
    <property type="component" value="Unassembled WGS sequence"/>
</dbReference>
<evidence type="ECO:0000256" key="4">
    <source>
        <dbReference type="ARBA" id="ARBA00022741"/>
    </source>
</evidence>
<keyword evidence="9" id="KW-1133">Transmembrane helix</keyword>
<dbReference type="InterPro" id="IPR000719">
    <property type="entry name" value="Prot_kinase_dom"/>
</dbReference>
<proteinExistence type="predicted"/>
<evidence type="ECO:0000313" key="11">
    <source>
        <dbReference type="EMBL" id="RUL87228.1"/>
    </source>
</evidence>
<dbReference type="Gene3D" id="1.10.510.10">
    <property type="entry name" value="Transferase(Phosphotransferase) domain 1"/>
    <property type="match status" value="1"/>
</dbReference>
<keyword evidence="12" id="KW-1185">Reference proteome</keyword>
<dbReference type="PANTHER" id="PTHR43289">
    <property type="entry name" value="MITOGEN-ACTIVATED PROTEIN KINASE KINASE KINASE 20-RELATED"/>
    <property type="match status" value="1"/>
</dbReference>
<reference evidence="11 12" key="1">
    <citation type="submission" date="2018-12" db="EMBL/GenBank/DDBJ databases">
        <authorList>
            <person name="Toschakov S.V."/>
        </authorList>
    </citation>
    <scope>NUCLEOTIDE SEQUENCE [LARGE SCALE GENOMIC DNA]</scope>
    <source>
        <strain evidence="11 12">GM2012</strain>
    </source>
</reference>
<dbReference type="AlphaFoldDB" id="A0A432MJ56"/>
<dbReference type="OrthoDB" id="6111975at2"/>
<evidence type="ECO:0000313" key="12">
    <source>
        <dbReference type="Proteomes" id="UP000280296"/>
    </source>
</evidence>
<feature type="region of interest" description="Disordered" evidence="8">
    <location>
        <begin position="357"/>
        <end position="407"/>
    </location>
</feature>
<evidence type="ECO:0000256" key="6">
    <source>
        <dbReference type="ARBA" id="ARBA00022840"/>
    </source>
</evidence>
<feature type="domain" description="Protein kinase" evidence="10">
    <location>
        <begin position="91"/>
        <end position="354"/>
    </location>
</feature>
<keyword evidence="9" id="KW-0472">Membrane</keyword>
<comment type="caution">
    <text evidence="11">The sequence shown here is derived from an EMBL/GenBank/DDBJ whole genome shotgun (WGS) entry which is preliminary data.</text>
</comment>
<dbReference type="RefSeq" id="WP_126725953.1">
    <property type="nucleotide sequence ID" value="NZ_RYZH01000024.1"/>
</dbReference>
<dbReference type="InterPro" id="IPR017441">
    <property type="entry name" value="Protein_kinase_ATP_BS"/>
</dbReference>
<dbReference type="CDD" id="cd20335">
    <property type="entry name" value="BRcat_RBR"/>
    <property type="match status" value="1"/>
</dbReference>
<protein>
    <recommendedName>
        <fullName evidence="1">non-specific serine/threonine protein kinase</fullName>
        <ecNumber evidence="1">2.7.11.1</ecNumber>
    </recommendedName>
</protein>
<keyword evidence="2 11" id="KW-0723">Serine/threonine-protein kinase</keyword>
<dbReference type="SUPFAM" id="SSF56112">
    <property type="entry name" value="Protein kinase-like (PK-like)"/>
    <property type="match status" value="1"/>
</dbReference>
<evidence type="ECO:0000259" key="10">
    <source>
        <dbReference type="PROSITE" id="PS50011"/>
    </source>
</evidence>
<evidence type="ECO:0000256" key="9">
    <source>
        <dbReference type="SAM" id="Phobius"/>
    </source>
</evidence>
<dbReference type="CDD" id="cd14014">
    <property type="entry name" value="STKc_PknB_like"/>
    <property type="match status" value="1"/>
</dbReference>
<dbReference type="FunFam" id="1.10.510.10:FF:000021">
    <property type="entry name" value="Serine/threonine protein kinase"/>
    <property type="match status" value="1"/>
</dbReference>
<gene>
    <name evidence="11" type="ORF">TsocGM_13460</name>
</gene>
<name>A0A432MJ56_9BACT</name>
<dbReference type="EMBL" id="RYZH01000024">
    <property type="protein sequence ID" value="RUL87228.1"/>
    <property type="molecule type" value="Genomic_DNA"/>
</dbReference>
<keyword evidence="9" id="KW-0812">Transmembrane</keyword>
<dbReference type="PANTHER" id="PTHR43289:SF6">
    <property type="entry name" value="SERINE_THREONINE-PROTEIN KINASE NEKL-3"/>
    <property type="match status" value="1"/>
</dbReference>
<sequence>MPVTVRCPNPSCGRIHRFDDTLAGQAVRCPVCGERNTIAAETELASAADREVRPGSGRSGSSETLELTTLAEGAEARSRPEESLPLGVGRYRIKREIGRGAFGAVYRAYDPQLDRDVALKVPHAGVLEAPSAIERFLREARAAGKLRHGHIVPVFDAGKDDEGRYYIASAYVPGSTLADLLAEGPLPARRAAEIARDLAEALDHAHELGIVHRDVKPSNVLIDAAGEVLLADFGLAQHRGPSSTTITEVGTIMGTPGYMAPEVAAGIQGDVPPACDQYSLGVVLFELLCGHRPFQGPSHVVIYRKIESDPPSPRHFRPDLSPALETICLRALSRRPEDRYSTIGDFASALSRWLESGDAPPAEAEPPAGDSAPQPGRASPAPAPPSPPGGSSGLSEPSQVRRKSAPRLSTPVRMAMISMAVWGIITIAVILLIRLLMPDL</sequence>
<dbReference type="SMART" id="SM00220">
    <property type="entry name" value="S_TKc"/>
    <property type="match status" value="1"/>
</dbReference>
<evidence type="ECO:0000256" key="8">
    <source>
        <dbReference type="SAM" id="MobiDB-lite"/>
    </source>
</evidence>
<dbReference type="GO" id="GO:0005524">
    <property type="term" value="F:ATP binding"/>
    <property type="evidence" value="ECO:0007669"/>
    <property type="project" value="UniProtKB-UniRule"/>
</dbReference>
<keyword evidence="5 11" id="KW-0418">Kinase</keyword>
<evidence type="ECO:0000256" key="7">
    <source>
        <dbReference type="PROSITE-ProRule" id="PRU10141"/>
    </source>
</evidence>
<feature type="transmembrane region" description="Helical" evidence="9">
    <location>
        <begin position="414"/>
        <end position="437"/>
    </location>
</feature>
<accession>A0A432MJ56</accession>
<keyword evidence="3" id="KW-0808">Transferase</keyword>
<dbReference type="PROSITE" id="PS50011">
    <property type="entry name" value="PROTEIN_KINASE_DOM"/>
    <property type="match status" value="1"/>
</dbReference>
<dbReference type="Pfam" id="PF00069">
    <property type="entry name" value="Pkinase"/>
    <property type="match status" value="1"/>
</dbReference>
<dbReference type="PROSITE" id="PS00108">
    <property type="entry name" value="PROTEIN_KINASE_ST"/>
    <property type="match status" value="1"/>
</dbReference>
<keyword evidence="6 7" id="KW-0067">ATP-binding</keyword>
<dbReference type="PROSITE" id="PS00107">
    <property type="entry name" value="PROTEIN_KINASE_ATP"/>
    <property type="match status" value="1"/>
</dbReference>
<evidence type="ECO:0000256" key="1">
    <source>
        <dbReference type="ARBA" id="ARBA00012513"/>
    </source>
</evidence>
<evidence type="ECO:0000256" key="5">
    <source>
        <dbReference type="ARBA" id="ARBA00022777"/>
    </source>
</evidence>
<keyword evidence="4 7" id="KW-0547">Nucleotide-binding</keyword>
<reference evidence="11 12" key="2">
    <citation type="submission" date="2019-01" db="EMBL/GenBank/DDBJ databases">
        <title>Tautonia sociabilis, a novel thermotolerant planctomycete of Isosphaeraceae family, isolated from a 4000 m deep subterranean habitat.</title>
        <authorList>
            <person name="Kovaleva O.L."/>
            <person name="Elcheninov A.G."/>
            <person name="Van Heerden E."/>
            <person name="Toshchakov S.V."/>
            <person name="Novikov A."/>
            <person name="Bonch-Osmolovskaya E.A."/>
            <person name="Kublanov I.V."/>
        </authorList>
    </citation>
    <scope>NUCLEOTIDE SEQUENCE [LARGE SCALE GENOMIC DNA]</scope>
    <source>
        <strain evidence="11 12">GM2012</strain>
    </source>
</reference>
<dbReference type="Gene3D" id="3.30.200.20">
    <property type="entry name" value="Phosphorylase Kinase, domain 1"/>
    <property type="match status" value="1"/>
</dbReference>
<dbReference type="InterPro" id="IPR011009">
    <property type="entry name" value="Kinase-like_dom_sf"/>
</dbReference>
<feature type="binding site" evidence="7">
    <location>
        <position position="120"/>
    </location>
    <ligand>
        <name>ATP</name>
        <dbReference type="ChEBI" id="CHEBI:30616"/>
    </ligand>
</feature>